<proteinExistence type="predicted"/>
<organism evidence="1 2">
    <name type="scientific">Ambrosiozyma monospora</name>
    <name type="common">Yeast</name>
    <name type="synonym">Endomycopsis monosporus</name>
    <dbReference type="NCBI Taxonomy" id="43982"/>
    <lineage>
        <taxon>Eukaryota</taxon>
        <taxon>Fungi</taxon>
        <taxon>Dikarya</taxon>
        <taxon>Ascomycota</taxon>
        <taxon>Saccharomycotina</taxon>
        <taxon>Pichiomycetes</taxon>
        <taxon>Pichiales</taxon>
        <taxon>Pichiaceae</taxon>
        <taxon>Ambrosiozyma</taxon>
    </lineage>
</organism>
<sequence>MYDCPNKDKIGFINSIVCAKCGNVGHLERDCRVGGPGGPGVGGAGAIGPAAIDLEFENMMKDLNGESVTANMTTPAIGDGSASGGGYQAIEGAPQTTNQTQSPNVSSLPQIPTSGGYPTASSHQQAYTSHSHSQNQSHSQELAPNRYQDYNSESGGGYRNRQYDNNYNNSGRGYNNNNGSGYNSNGSNYNNNGYGSRERGGAGYGNSSVNERDRMRITQTKVDTDQDAEDTKITTTMEDIKDLMAMVGIKITKDRNLTLLLVGMIPVTVILVLDPRYTQVQAQDLVCILFILHLDQALRVV</sequence>
<protein>
    <submittedName>
        <fullName evidence="1">Unnamed protein product</fullName>
    </submittedName>
</protein>
<name>A0ACB5TV56_AMBMO</name>
<reference evidence="1" key="1">
    <citation type="submission" date="2023-04" db="EMBL/GenBank/DDBJ databases">
        <title>Ambrosiozyma monospora NBRC 10751.</title>
        <authorList>
            <person name="Ichikawa N."/>
            <person name="Sato H."/>
            <person name="Tonouchi N."/>
        </authorList>
    </citation>
    <scope>NUCLEOTIDE SEQUENCE</scope>
    <source>
        <strain evidence="1">NBRC 10751</strain>
    </source>
</reference>
<dbReference type="Proteomes" id="UP001165064">
    <property type="component" value="Unassembled WGS sequence"/>
</dbReference>
<evidence type="ECO:0000313" key="1">
    <source>
        <dbReference type="EMBL" id="GME96015.1"/>
    </source>
</evidence>
<keyword evidence="2" id="KW-1185">Reference proteome</keyword>
<accession>A0ACB5TV56</accession>
<evidence type="ECO:0000313" key="2">
    <source>
        <dbReference type="Proteomes" id="UP001165064"/>
    </source>
</evidence>
<comment type="caution">
    <text evidence="1">The sequence shown here is derived from an EMBL/GenBank/DDBJ whole genome shotgun (WGS) entry which is preliminary data.</text>
</comment>
<gene>
    <name evidence="1" type="ORF">Amon02_000987600</name>
</gene>
<dbReference type="EMBL" id="BSXS01009610">
    <property type="protein sequence ID" value="GME96015.1"/>
    <property type="molecule type" value="Genomic_DNA"/>
</dbReference>